<dbReference type="RefSeq" id="WP_166324889.1">
    <property type="nucleotide sequence ID" value="NZ_CP049934.1"/>
</dbReference>
<dbReference type="EMBL" id="CP049934">
    <property type="protein sequence ID" value="QIM17022.1"/>
    <property type="molecule type" value="Genomic_DNA"/>
</dbReference>
<feature type="signal peptide" evidence="1">
    <location>
        <begin position="1"/>
        <end position="28"/>
    </location>
</feature>
<evidence type="ECO:0000313" key="3">
    <source>
        <dbReference type="Proteomes" id="UP000501387"/>
    </source>
</evidence>
<evidence type="ECO:0000256" key="1">
    <source>
        <dbReference type="SAM" id="SignalP"/>
    </source>
</evidence>
<keyword evidence="3" id="KW-1185">Reference proteome</keyword>
<dbReference type="Proteomes" id="UP000501387">
    <property type="component" value="Chromosome"/>
</dbReference>
<proteinExistence type="predicted"/>
<dbReference type="KEGG" id="lins:G7067_12375"/>
<name>A0A6G8FLR1_9MICO</name>
<keyword evidence="1" id="KW-0732">Signal</keyword>
<organism evidence="2 3">
    <name type="scientific">Leucobacter insecticola</name>
    <dbReference type="NCBI Taxonomy" id="2714934"/>
    <lineage>
        <taxon>Bacteria</taxon>
        <taxon>Bacillati</taxon>
        <taxon>Actinomycetota</taxon>
        <taxon>Actinomycetes</taxon>
        <taxon>Micrococcales</taxon>
        <taxon>Microbacteriaceae</taxon>
        <taxon>Leucobacter</taxon>
    </lineage>
</organism>
<dbReference type="AlphaFoldDB" id="A0A6G8FLR1"/>
<evidence type="ECO:0000313" key="2">
    <source>
        <dbReference type="EMBL" id="QIM17022.1"/>
    </source>
</evidence>
<reference evidence="2 3" key="1">
    <citation type="submission" date="2020-03" db="EMBL/GenBank/DDBJ databases">
        <title>Leucobacter sp. nov., isolated from beetles.</title>
        <authorList>
            <person name="Hyun D.-W."/>
            <person name="Bae J.-W."/>
        </authorList>
    </citation>
    <scope>NUCLEOTIDE SEQUENCE [LARGE SCALE GENOMIC DNA]</scope>
    <source>
        <strain evidence="2 3">HDW9B</strain>
    </source>
</reference>
<sequence>MSLSRFTARRIALPLAATLLVAPLAACSGISQVTDSVSGNGSCRVAAEKIDAVIADAQANAPKMIAELITSGKFDAAALVDPVLESLDAAAGTATDPAVIAAIDDARASWNGLAADVQALGAPDLSGLDLGDLGSLGDVKSLSDLGSLGDLGSLSTLQGYGEELSAIVSARLPELQATGAALQEACNAQ</sequence>
<accession>A0A6G8FLR1</accession>
<evidence type="ECO:0008006" key="4">
    <source>
        <dbReference type="Google" id="ProtNLM"/>
    </source>
</evidence>
<feature type="chain" id="PRO_5038602418" description="Lipoprotein" evidence="1">
    <location>
        <begin position="29"/>
        <end position="189"/>
    </location>
</feature>
<gene>
    <name evidence="2" type="ORF">G7067_12375</name>
</gene>
<protein>
    <recommendedName>
        <fullName evidence="4">Lipoprotein</fullName>
    </recommendedName>
</protein>